<dbReference type="PROSITE" id="PS50175">
    <property type="entry name" value="ASP_PROT_RETROV"/>
    <property type="match status" value="1"/>
</dbReference>
<dbReference type="InterPro" id="IPR034122">
    <property type="entry name" value="Retropepsin-like_bacterial"/>
</dbReference>
<dbReference type="InterPro" id="IPR011969">
    <property type="entry name" value="Clan_AA_Asp_peptidase_C"/>
</dbReference>
<evidence type="ECO:0000256" key="2">
    <source>
        <dbReference type="SAM" id="Phobius"/>
    </source>
</evidence>
<evidence type="ECO:0000259" key="3">
    <source>
        <dbReference type="PROSITE" id="PS50175"/>
    </source>
</evidence>
<dbReference type="GO" id="GO:0004190">
    <property type="term" value="F:aspartic-type endopeptidase activity"/>
    <property type="evidence" value="ECO:0007669"/>
    <property type="project" value="InterPro"/>
</dbReference>
<feature type="transmembrane region" description="Helical" evidence="2">
    <location>
        <begin position="6"/>
        <end position="25"/>
    </location>
</feature>
<dbReference type="NCBIfam" id="TIGR02281">
    <property type="entry name" value="clan_AA_DTGA"/>
    <property type="match status" value="1"/>
</dbReference>
<dbReference type="Gene3D" id="2.40.70.10">
    <property type="entry name" value="Acid Proteases"/>
    <property type="match status" value="1"/>
</dbReference>
<keyword evidence="1 4" id="KW-0378">Hydrolase</keyword>
<feature type="domain" description="Peptidase A2" evidence="3">
    <location>
        <begin position="96"/>
        <end position="128"/>
    </location>
</feature>
<dbReference type="InterPro" id="IPR021109">
    <property type="entry name" value="Peptidase_aspartic_dom_sf"/>
</dbReference>
<name>A0A843YBT1_9RHOB</name>
<dbReference type="EMBL" id="WIBF01000001">
    <property type="protein sequence ID" value="MQQ07338.1"/>
    <property type="molecule type" value="Genomic_DNA"/>
</dbReference>
<reference evidence="4 5" key="1">
    <citation type="submission" date="2019-10" db="EMBL/GenBank/DDBJ databases">
        <title>Epibacterium sp. nov., isolated from seawater.</title>
        <authorList>
            <person name="Zhang X."/>
            <person name="Li N."/>
        </authorList>
    </citation>
    <scope>NUCLEOTIDE SEQUENCE [LARGE SCALE GENOMIC DNA]</scope>
    <source>
        <strain evidence="4 5">SM1979</strain>
    </source>
</reference>
<keyword evidence="2" id="KW-1133">Transmembrane helix</keyword>
<dbReference type="AlphaFoldDB" id="A0A843YBT1"/>
<dbReference type="RefSeq" id="WP_153214230.1">
    <property type="nucleotide sequence ID" value="NZ_WIBF01000001.1"/>
</dbReference>
<dbReference type="Proteomes" id="UP000444174">
    <property type="component" value="Unassembled WGS sequence"/>
</dbReference>
<accession>A0A843YBT1</accession>
<keyword evidence="2" id="KW-0472">Membrane</keyword>
<keyword evidence="4" id="KW-0645">Protease</keyword>
<feature type="transmembrane region" description="Helical" evidence="2">
    <location>
        <begin position="37"/>
        <end position="55"/>
    </location>
</feature>
<dbReference type="InterPro" id="IPR001995">
    <property type="entry name" value="Peptidase_A2_cat"/>
</dbReference>
<dbReference type="GO" id="GO:0006508">
    <property type="term" value="P:proteolysis"/>
    <property type="evidence" value="ECO:0007669"/>
    <property type="project" value="UniProtKB-KW"/>
</dbReference>
<keyword evidence="2" id="KW-0812">Transmembrane</keyword>
<proteinExistence type="predicted"/>
<protein>
    <submittedName>
        <fullName evidence="4">TIGR02281 family clan AA aspartic protease</fullName>
        <ecNumber evidence="4">3.4.23.-</ecNumber>
    </submittedName>
</protein>
<evidence type="ECO:0000313" key="4">
    <source>
        <dbReference type="EMBL" id="MQQ07338.1"/>
    </source>
</evidence>
<evidence type="ECO:0000313" key="5">
    <source>
        <dbReference type="Proteomes" id="UP000444174"/>
    </source>
</evidence>
<dbReference type="SUPFAM" id="SSF50630">
    <property type="entry name" value="Acid proteases"/>
    <property type="match status" value="1"/>
</dbReference>
<organism evidence="4 5">
    <name type="scientific">Tritonibacter litoralis</name>
    <dbReference type="NCBI Taxonomy" id="2662264"/>
    <lineage>
        <taxon>Bacteria</taxon>
        <taxon>Pseudomonadati</taxon>
        <taxon>Pseudomonadota</taxon>
        <taxon>Alphaproteobacteria</taxon>
        <taxon>Rhodobacterales</taxon>
        <taxon>Paracoccaceae</taxon>
        <taxon>Tritonibacter</taxon>
    </lineage>
</organism>
<sequence length="193" mass="21718">MPSFDIAHLIYLVVLLIAVLFWFVAQNRQSMNQTLQQVVIWVFIFIGVIAGYGLWEDIRGDLVPQQSLHADGDSLMLPRARDGHYYLTAEVDGVPVQFLVDTGASQVVLSLEDAARIGYPADELVFHGRASTANGEVRTAMVRLDEFVVDGFHDKNVRAWVNEGALEQSLLGMSYLQRWSRIEIRDNALVLTR</sequence>
<comment type="caution">
    <text evidence="4">The sequence shown here is derived from an EMBL/GenBank/DDBJ whole genome shotgun (WGS) entry which is preliminary data.</text>
</comment>
<gene>
    <name evidence="4" type="ORF">GFB49_02620</name>
</gene>
<dbReference type="CDD" id="cd05483">
    <property type="entry name" value="retropepsin_like_bacteria"/>
    <property type="match status" value="1"/>
</dbReference>
<keyword evidence="5" id="KW-1185">Reference proteome</keyword>
<dbReference type="Pfam" id="PF13650">
    <property type="entry name" value="Asp_protease_2"/>
    <property type="match status" value="1"/>
</dbReference>
<evidence type="ECO:0000256" key="1">
    <source>
        <dbReference type="ARBA" id="ARBA00022801"/>
    </source>
</evidence>
<dbReference type="EC" id="3.4.23.-" evidence="4"/>